<gene>
    <name evidence="13" type="ORF">PQU92_02445</name>
</gene>
<accession>A0ABT5HRN5</accession>
<evidence type="ECO:0000256" key="9">
    <source>
        <dbReference type="RuleBase" id="RU003357"/>
    </source>
</evidence>
<evidence type="ECO:0000256" key="6">
    <source>
        <dbReference type="ARBA" id="ARBA00023136"/>
    </source>
</evidence>
<dbReference type="InterPro" id="IPR039426">
    <property type="entry name" value="TonB-dep_rcpt-like"/>
</dbReference>
<feature type="signal peptide" evidence="10">
    <location>
        <begin position="1"/>
        <end position="25"/>
    </location>
</feature>
<dbReference type="PROSITE" id="PS52016">
    <property type="entry name" value="TONB_DEPENDENT_REC_3"/>
    <property type="match status" value="1"/>
</dbReference>
<proteinExistence type="inferred from homology"/>
<dbReference type="InterPro" id="IPR000531">
    <property type="entry name" value="Beta-barrel_TonB"/>
</dbReference>
<dbReference type="RefSeq" id="WP_272746620.1">
    <property type="nucleotide sequence ID" value="NZ_JAQQKX010000001.1"/>
</dbReference>
<evidence type="ECO:0000256" key="5">
    <source>
        <dbReference type="ARBA" id="ARBA00023077"/>
    </source>
</evidence>
<reference evidence="13 14" key="1">
    <citation type="submission" date="2023-01" db="EMBL/GenBank/DDBJ databases">
        <title>Novel species of the genus Asticcacaulis isolated from rivers.</title>
        <authorList>
            <person name="Lu H."/>
        </authorList>
    </citation>
    <scope>NUCLEOTIDE SEQUENCE [LARGE SCALE GENOMIC DNA]</scope>
    <source>
        <strain evidence="13 14">BYS171W</strain>
    </source>
</reference>
<dbReference type="InterPro" id="IPR037066">
    <property type="entry name" value="Plug_dom_sf"/>
</dbReference>
<comment type="caution">
    <text evidence="13">The sequence shown here is derived from an EMBL/GenBank/DDBJ whole genome shotgun (WGS) entry which is preliminary data.</text>
</comment>
<evidence type="ECO:0000256" key="1">
    <source>
        <dbReference type="ARBA" id="ARBA00004571"/>
    </source>
</evidence>
<evidence type="ECO:0000256" key="2">
    <source>
        <dbReference type="ARBA" id="ARBA00022448"/>
    </source>
</evidence>
<keyword evidence="2 8" id="KW-0813">Transport</keyword>
<comment type="subcellular location">
    <subcellularLocation>
        <location evidence="1 8">Cell outer membrane</location>
        <topology evidence="1 8">Multi-pass membrane protein</topology>
    </subcellularLocation>
</comment>
<feature type="domain" description="TonB-dependent receptor-like beta-barrel" evidence="11">
    <location>
        <begin position="422"/>
        <end position="985"/>
    </location>
</feature>
<dbReference type="EMBL" id="JAQQKX010000001">
    <property type="protein sequence ID" value="MDC7682116.1"/>
    <property type="molecule type" value="Genomic_DNA"/>
</dbReference>
<dbReference type="PANTHER" id="PTHR47234">
    <property type="match status" value="1"/>
</dbReference>
<sequence>MRRVKSLLCAGVATAGLSMACGAFAQDAQPTAEKAADEPQEVIVTGSRIARTGFDASTPVAVVREEDIRRSGNINIERTLLQLPQSFGSSTGSSFSNEVSGQSSGFVDINLRGFGSSRNLVLVNGRRFAIFDARQITDLNSIPSSLIARTEVVTGGSSAVYGSDAITGVVNFVMKDNFEGVEAKAQYNWVGHTGTPTYNLDFTAGGNFDGGRGNMVVSLNYVKREPVFRGDYDWSYYGLGESCVANGTGTATTPGTQLVPPSGQTCAQAGGYIGYIFSGSGDIPNGRFSGIPSFGGSNAGLNAAYTAAGLSGMGSFGFTFNDTGTTARPAVDPTDRYNNQPPNYLQSAQDRYMLNSFAHYDLSDRATAYMELHYSYNKVAGQLAATNVGSPTLFNTNNPYLSTQMREVLRQLDIAETSTTTVTAGNALFTNAPNDGLAVITAGRRYSDLGPRHGSNTRNVFRGAWGLRGSLPEVSPAFLRELKYDAYYSYAHTEESILVLNGISRSRLQRSLLSVGGAAPVCNIFGQNVSQACATAIATNSLSQTSATMQVIQANLTGILLTLPAGDVGFSGGAEWRKTEGEYVPDQGLATGDIAGYSPGLSTKGSVTVKELFGELRIPVLADLPLVKALTVNTGFRQSDYSLKGVGSVSTYFYGADWKVNRDVAFRAQYQRAIRAPNIQELFGGLTTNSVVVFDPCSSRAPTSLQTADVRALCVATGVPSANVFGTGVQPNAFVQVQTGGNPNLSEETSDTKTLGVVFTPSFLPRLFVSVDYFNIELEGAIAPLGGGAQNAMNLCYYTVKDAASEFCRAIPRLSSTGEIVENNPLRVLNANTGALKTSGYDLAVRYRIEANFGLPRLADRSTFDLTGNFTWLEDFTRVPVSALPAVQNDCVGTFGGTCGTPLPHVRGFFRATWNVGDLSVSVRDRYFGPVTTDRYIVPMRQGSASTPALNTIAYPTIKAQNYIDLSIDYDLNDKIKLFGGANNLFNVEMPNQSGQQTYDALGTEFFVGVTAKF</sequence>
<evidence type="ECO:0000313" key="13">
    <source>
        <dbReference type="EMBL" id="MDC7682116.1"/>
    </source>
</evidence>
<keyword evidence="3 8" id="KW-1134">Transmembrane beta strand</keyword>
<organism evidence="13 14">
    <name type="scientific">Asticcacaulis aquaticus</name>
    <dbReference type="NCBI Taxonomy" id="2984212"/>
    <lineage>
        <taxon>Bacteria</taxon>
        <taxon>Pseudomonadati</taxon>
        <taxon>Pseudomonadota</taxon>
        <taxon>Alphaproteobacteria</taxon>
        <taxon>Caulobacterales</taxon>
        <taxon>Caulobacteraceae</taxon>
        <taxon>Asticcacaulis</taxon>
    </lineage>
</organism>
<keyword evidence="6 8" id="KW-0472">Membrane</keyword>
<protein>
    <submittedName>
        <fullName evidence="13">TonB-dependent receptor</fullName>
    </submittedName>
</protein>
<dbReference type="Proteomes" id="UP001214854">
    <property type="component" value="Unassembled WGS sequence"/>
</dbReference>
<dbReference type="PANTHER" id="PTHR47234:SF2">
    <property type="entry name" value="TONB-DEPENDENT RECEPTOR"/>
    <property type="match status" value="1"/>
</dbReference>
<dbReference type="InterPro" id="IPR036942">
    <property type="entry name" value="Beta-barrel_TonB_sf"/>
</dbReference>
<keyword evidence="10" id="KW-0732">Signal</keyword>
<feature type="domain" description="TonB-dependent receptor plug" evidence="12">
    <location>
        <begin position="55"/>
        <end position="169"/>
    </location>
</feature>
<evidence type="ECO:0000259" key="12">
    <source>
        <dbReference type="Pfam" id="PF07715"/>
    </source>
</evidence>
<dbReference type="InterPro" id="IPR012910">
    <property type="entry name" value="Plug_dom"/>
</dbReference>
<evidence type="ECO:0000256" key="4">
    <source>
        <dbReference type="ARBA" id="ARBA00022692"/>
    </source>
</evidence>
<dbReference type="Gene3D" id="2.170.130.10">
    <property type="entry name" value="TonB-dependent receptor, plug domain"/>
    <property type="match status" value="1"/>
</dbReference>
<keyword evidence="4 8" id="KW-0812">Transmembrane</keyword>
<feature type="chain" id="PRO_5046704504" evidence="10">
    <location>
        <begin position="26"/>
        <end position="1014"/>
    </location>
</feature>
<keyword evidence="14" id="KW-1185">Reference proteome</keyword>
<dbReference type="Pfam" id="PF07715">
    <property type="entry name" value="Plug"/>
    <property type="match status" value="1"/>
</dbReference>
<evidence type="ECO:0000313" key="14">
    <source>
        <dbReference type="Proteomes" id="UP001214854"/>
    </source>
</evidence>
<evidence type="ECO:0000256" key="8">
    <source>
        <dbReference type="PROSITE-ProRule" id="PRU01360"/>
    </source>
</evidence>
<evidence type="ECO:0000256" key="3">
    <source>
        <dbReference type="ARBA" id="ARBA00022452"/>
    </source>
</evidence>
<evidence type="ECO:0000256" key="7">
    <source>
        <dbReference type="ARBA" id="ARBA00023237"/>
    </source>
</evidence>
<keyword evidence="13" id="KW-0675">Receptor</keyword>
<dbReference type="Pfam" id="PF00593">
    <property type="entry name" value="TonB_dep_Rec_b-barrel"/>
    <property type="match status" value="1"/>
</dbReference>
<keyword evidence="7 8" id="KW-0998">Cell outer membrane</keyword>
<evidence type="ECO:0000259" key="11">
    <source>
        <dbReference type="Pfam" id="PF00593"/>
    </source>
</evidence>
<dbReference type="Gene3D" id="2.40.170.20">
    <property type="entry name" value="TonB-dependent receptor, beta-barrel domain"/>
    <property type="match status" value="1"/>
</dbReference>
<evidence type="ECO:0000256" key="10">
    <source>
        <dbReference type="SAM" id="SignalP"/>
    </source>
</evidence>
<name>A0ABT5HRN5_9CAUL</name>
<comment type="similarity">
    <text evidence="8 9">Belongs to the TonB-dependent receptor family.</text>
</comment>
<keyword evidence="5 9" id="KW-0798">TonB box</keyword>
<dbReference type="SUPFAM" id="SSF56935">
    <property type="entry name" value="Porins"/>
    <property type="match status" value="1"/>
</dbReference>
<dbReference type="PROSITE" id="PS51257">
    <property type="entry name" value="PROKAR_LIPOPROTEIN"/>
    <property type="match status" value="1"/>
</dbReference>